<comment type="caution">
    <text evidence="1">The sequence shown here is derived from an EMBL/GenBank/DDBJ whole genome shotgun (WGS) entry which is preliminary data.</text>
</comment>
<sequence length="62" mass="7264">MMASSIVITIGLQHDWLLEEGSDGRLVTEFLNSLFIDGLQSRRIRRLGWENDWCRSHLHPRT</sequence>
<keyword evidence="2" id="KW-1185">Reference proteome</keyword>
<dbReference type="EMBL" id="JBGMDY010000009">
    <property type="protein sequence ID" value="KAL2323258.1"/>
    <property type="molecule type" value="Genomic_DNA"/>
</dbReference>
<evidence type="ECO:0000313" key="1">
    <source>
        <dbReference type="EMBL" id="KAL2323258.1"/>
    </source>
</evidence>
<proteinExistence type="predicted"/>
<reference evidence="1 2" key="1">
    <citation type="submission" date="2024-08" db="EMBL/GenBank/DDBJ databases">
        <title>Insights into the chromosomal genome structure of Flemingia macrophylla.</title>
        <authorList>
            <person name="Ding Y."/>
            <person name="Zhao Y."/>
            <person name="Bi W."/>
            <person name="Wu M."/>
            <person name="Zhao G."/>
            <person name="Gong Y."/>
            <person name="Li W."/>
            <person name="Zhang P."/>
        </authorList>
    </citation>
    <scope>NUCLEOTIDE SEQUENCE [LARGE SCALE GENOMIC DNA]</scope>
    <source>
        <strain evidence="1">DYQJB</strain>
        <tissue evidence="1">Leaf</tissue>
    </source>
</reference>
<name>A0ABD1LII1_9FABA</name>
<gene>
    <name evidence="1" type="ORF">Fmac_027637</name>
</gene>
<dbReference type="Proteomes" id="UP001603857">
    <property type="component" value="Unassembled WGS sequence"/>
</dbReference>
<accession>A0ABD1LII1</accession>
<evidence type="ECO:0000313" key="2">
    <source>
        <dbReference type="Proteomes" id="UP001603857"/>
    </source>
</evidence>
<organism evidence="1 2">
    <name type="scientific">Flemingia macrophylla</name>
    <dbReference type="NCBI Taxonomy" id="520843"/>
    <lineage>
        <taxon>Eukaryota</taxon>
        <taxon>Viridiplantae</taxon>
        <taxon>Streptophyta</taxon>
        <taxon>Embryophyta</taxon>
        <taxon>Tracheophyta</taxon>
        <taxon>Spermatophyta</taxon>
        <taxon>Magnoliopsida</taxon>
        <taxon>eudicotyledons</taxon>
        <taxon>Gunneridae</taxon>
        <taxon>Pentapetalae</taxon>
        <taxon>rosids</taxon>
        <taxon>fabids</taxon>
        <taxon>Fabales</taxon>
        <taxon>Fabaceae</taxon>
        <taxon>Papilionoideae</taxon>
        <taxon>50 kb inversion clade</taxon>
        <taxon>NPAAA clade</taxon>
        <taxon>indigoferoid/millettioid clade</taxon>
        <taxon>Phaseoleae</taxon>
        <taxon>Flemingia</taxon>
    </lineage>
</organism>
<dbReference type="AlphaFoldDB" id="A0ABD1LII1"/>
<protein>
    <submittedName>
        <fullName evidence="1">Uncharacterized protein</fullName>
    </submittedName>
</protein>